<dbReference type="Gene3D" id="1.20.120.530">
    <property type="entry name" value="GntR ligand-binding domain-like"/>
    <property type="match status" value="1"/>
</dbReference>
<dbReference type="RefSeq" id="WP_387251673.1">
    <property type="nucleotide sequence ID" value="NZ_JBIALX010000005.1"/>
</dbReference>
<comment type="caution">
    <text evidence="5">The sequence shown here is derived from an EMBL/GenBank/DDBJ whole genome shotgun (WGS) entry which is preliminary data.</text>
</comment>
<keyword evidence="1" id="KW-0805">Transcription regulation</keyword>
<dbReference type="InterPro" id="IPR011711">
    <property type="entry name" value="GntR_C"/>
</dbReference>
<dbReference type="SUPFAM" id="SSF48008">
    <property type="entry name" value="GntR ligand-binding domain-like"/>
    <property type="match status" value="1"/>
</dbReference>
<dbReference type="InterPro" id="IPR000524">
    <property type="entry name" value="Tscrpt_reg_HTH_GntR"/>
</dbReference>
<dbReference type="EMBL" id="JBIALX010000005">
    <property type="protein sequence ID" value="MFF0454827.1"/>
    <property type="molecule type" value="Genomic_DNA"/>
</dbReference>
<dbReference type="SMART" id="SM00345">
    <property type="entry name" value="HTH_GNTR"/>
    <property type="match status" value="1"/>
</dbReference>
<dbReference type="PROSITE" id="PS50949">
    <property type="entry name" value="HTH_GNTR"/>
    <property type="match status" value="1"/>
</dbReference>
<keyword evidence="2" id="KW-0238">DNA-binding</keyword>
<dbReference type="Pfam" id="PF00392">
    <property type="entry name" value="GntR"/>
    <property type="match status" value="1"/>
</dbReference>
<dbReference type="InterPro" id="IPR036388">
    <property type="entry name" value="WH-like_DNA-bd_sf"/>
</dbReference>
<dbReference type="SUPFAM" id="SSF46785">
    <property type="entry name" value="Winged helix' DNA-binding domain"/>
    <property type="match status" value="1"/>
</dbReference>
<evidence type="ECO:0000256" key="3">
    <source>
        <dbReference type="ARBA" id="ARBA00023163"/>
    </source>
</evidence>
<protein>
    <submittedName>
        <fullName evidence="5">GntR family transcriptional regulator</fullName>
    </submittedName>
</protein>
<evidence type="ECO:0000259" key="4">
    <source>
        <dbReference type="PROSITE" id="PS50949"/>
    </source>
</evidence>
<proteinExistence type="predicted"/>
<accession>A0ABW6NI35</accession>
<name>A0ABW6NI35_9NOCA</name>
<organism evidence="5 6">
    <name type="scientific">Nocardia africana</name>
    <dbReference type="NCBI Taxonomy" id="134964"/>
    <lineage>
        <taxon>Bacteria</taxon>
        <taxon>Bacillati</taxon>
        <taxon>Actinomycetota</taxon>
        <taxon>Actinomycetes</taxon>
        <taxon>Mycobacteriales</taxon>
        <taxon>Nocardiaceae</taxon>
        <taxon>Nocardia</taxon>
    </lineage>
</organism>
<dbReference type="SMART" id="SM00895">
    <property type="entry name" value="FCD"/>
    <property type="match status" value="1"/>
</dbReference>
<dbReference type="PANTHER" id="PTHR43537">
    <property type="entry name" value="TRANSCRIPTIONAL REGULATOR, GNTR FAMILY"/>
    <property type="match status" value="1"/>
</dbReference>
<dbReference type="CDD" id="cd07377">
    <property type="entry name" value="WHTH_GntR"/>
    <property type="match status" value="1"/>
</dbReference>
<evidence type="ECO:0000256" key="1">
    <source>
        <dbReference type="ARBA" id="ARBA00023015"/>
    </source>
</evidence>
<dbReference type="InterPro" id="IPR036390">
    <property type="entry name" value="WH_DNA-bd_sf"/>
</dbReference>
<evidence type="ECO:0000313" key="6">
    <source>
        <dbReference type="Proteomes" id="UP001601521"/>
    </source>
</evidence>
<dbReference type="InterPro" id="IPR008920">
    <property type="entry name" value="TF_FadR/GntR_C"/>
</dbReference>
<keyword evidence="6" id="KW-1185">Reference proteome</keyword>
<dbReference type="Proteomes" id="UP001601521">
    <property type="component" value="Unassembled WGS sequence"/>
</dbReference>
<reference evidence="5 6" key="1">
    <citation type="submission" date="2024-10" db="EMBL/GenBank/DDBJ databases">
        <title>The Natural Products Discovery Center: Release of the First 8490 Sequenced Strains for Exploring Actinobacteria Biosynthetic Diversity.</title>
        <authorList>
            <person name="Kalkreuter E."/>
            <person name="Kautsar S.A."/>
            <person name="Yang D."/>
            <person name="Bader C.D."/>
            <person name="Teijaro C.N."/>
            <person name="Fluegel L."/>
            <person name="Davis C.M."/>
            <person name="Simpson J.R."/>
            <person name="Lauterbach L."/>
            <person name="Steele A.D."/>
            <person name="Gui C."/>
            <person name="Meng S."/>
            <person name="Li G."/>
            <person name="Viehrig K."/>
            <person name="Ye F."/>
            <person name="Su P."/>
            <person name="Kiefer A.F."/>
            <person name="Nichols A."/>
            <person name="Cepeda A.J."/>
            <person name="Yan W."/>
            <person name="Fan B."/>
            <person name="Jiang Y."/>
            <person name="Adhikari A."/>
            <person name="Zheng C.-J."/>
            <person name="Schuster L."/>
            <person name="Cowan T.M."/>
            <person name="Smanski M.J."/>
            <person name="Chevrette M.G."/>
            <person name="De Carvalho L.P.S."/>
            <person name="Shen B."/>
        </authorList>
    </citation>
    <scope>NUCLEOTIDE SEQUENCE [LARGE SCALE GENOMIC DNA]</scope>
    <source>
        <strain evidence="5 6">NPDC004550</strain>
    </source>
</reference>
<sequence>MDEIRRRIFTRELKAGAKVDPEALGSELGMSKIPVREALSALVGEGIIELIPRRGAFVAPMSKRDIEDHYWMLAVVSGRAAERAAETLSESALTELEKLADLMERAATESERDQAAFRFHSLINHAAQSPRMNTVLRMLGTPLPLGLYESHSRLAADADAEHREVLAALRSRKPAAARKAMERHFLEGARASIAALEAQGFWDEPAT</sequence>
<gene>
    <name evidence="5" type="ORF">ACFYTH_15805</name>
</gene>
<dbReference type="Gene3D" id="1.10.10.10">
    <property type="entry name" value="Winged helix-like DNA-binding domain superfamily/Winged helix DNA-binding domain"/>
    <property type="match status" value="1"/>
</dbReference>
<feature type="domain" description="HTH gntR-type" evidence="4">
    <location>
        <begin position="1"/>
        <end position="61"/>
    </location>
</feature>
<evidence type="ECO:0000256" key="2">
    <source>
        <dbReference type="ARBA" id="ARBA00023125"/>
    </source>
</evidence>
<keyword evidence="3" id="KW-0804">Transcription</keyword>
<dbReference type="PANTHER" id="PTHR43537:SF24">
    <property type="entry name" value="GLUCONATE OPERON TRANSCRIPTIONAL REPRESSOR"/>
    <property type="match status" value="1"/>
</dbReference>
<dbReference type="Pfam" id="PF07729">
    <property type="entry name" value="FCD"/>
    <property type="match status" value="1"/>
</dbReference>
<evidence type="ECO:0000313" key="5">
    <source>
        <dbReference type="EMBL" id="MFF0454827.1"/>
    </source>
</evidence>